<reference evidence="1" key="1">
    <citation type="journal article" date="2021" name="Proc. Natl. Acad. Sci. U.S.A.">
        <title>A Catalog of Tens of Thousands of Viruses from Human Metagenomes Reveals Hidden Associations with Chronic Diseases.</title>
        <authorList>
            <person name="Tisza M.J."/>
            <person name="Buck C.B."/>
        </authorList>
    </citation>
    <scope>NUCLEOTIDE SEQUENCE</scope>
    <source>
        <strain evidence="1">CtJDl18</strain>
    </source>
</reference>
<proteinExistence type="predicted"/>
<organism evidence="1">
    <name type="scientific">Podoviridae sp. ctJDl18</name>
    <dbReference type="NCBI Taxonomy" id="2825242"/>
    <lineage>
        <taxon>Viruses</taxon>
        <taxon>Duplodnaviria</taxon>
        <taxon>Heunggongvirae</taxon>
        <taxon>Uroviricota</taxon>
        <taxon>Caudoviricetes</taxon>
    </lineage>
</organism>
<sequence>MLIMANYEKWVALSKISATLEKTTLWYEID</sequence>
<name>A0A8S5V0H2_9CAUD</name>
<evidence type="ECO:0000313" key="1">
    <source>
        <dbReference type="EMBL" id="DAG00248.1"/>
    </source>
</evidence>
<protein>
    <submittedName>
        <fullName evidence="1">Uncharacterized protein</fullName>
    </submittedName>
</protein>
<dbReference type="EMBL" id="BK016178">
    <property type="protein sequence ID" value="DAG00248.1"/>
    <property type="molecule type" value="Genomic_DNA"/>
</dbReference>
<accession>A0A8S5V0H2</accession>